<accession>A0A4Z0NVI2</accession>
<sequence length="395" mass="42410">MRPSVRCRPGAPPQQPAPEIQGRLAARCIDGRGRPRTPTLAMPDATRHPAEVAAVPRLRSTIARGAPDAYEAMRCALSPVVRWELPHPEDHADFSAVFEADHFGGMHLGGALAPRSDCLRTPGVIAAAGLDDIMLMTYLRNGYACEVEGKTLAIQPGDVVVLDLTRPFAVRAPAVSNLSLTIRRDLVTPLVARSDALHGLMLRRGTGMADLLWSHLTMLRADAPAMSRAEADAATAASAALIAGAAGPSREGRALARAALRAGQLRMIQAAIARDVADPQLGPALLARRFRLSRASLYRLFEPVGGVAEAITRARLARARALLEDPGQDRLLIRDIARACGFVNDSAFSRLFRAVYGVGPRDLRRLAAQARSRTNGDPAAPDTDVRVVREWLLSL</sequence>
<dbReference type="AlphaFoldDB" id="A0A4Z0NVI2"/>
<evidence type="ECO:0000313" key="5">
    <source>
        <dbReference type="EMBL" id="TGE00513.1"/>
    </source>
</evidence>
<evidence type="ECO:0000259" key="4">
    <source>
        <dbReference type="PROSITE" id="PS01124"/>
    </source>
</evidence>
<evidence type="ECO:0000256" key="1">
    <source>
        <dbReference type="ARBA" id="ARBA00023015"/>
    </source>
</evidence>
<reference evidence="5 6" key="1">
    <citation type="submission" date="2019-04" db="EMBL/GenBank/DDBJ databases">
        <authorList>
            <person name="Feng G."/>
            <person name="Zhu H."/>
        </authorList>
    </citation>
    <scope>NUCLEOTIDE SEQUENCE [LARGE SCALE GENOMIC DNA]</scope>
    <source>
        <strain evidence="5 6">6HR-1</strain>
    </source>
</reference>
<evidence type="ECO:0000256" key="3">
    <source>
        <dbReference type="ARBA" id="ARBA00023163"/>
    </source>
</evidence>
<evidence type="ECO:0000313" key="6">
    <source>
        <dbReference type="Proteomes" id="UP000297535"/>
    </source>
</evidence>
<dbReference type="GO" id="GO:0003700">
    <property type="term" value="F:DNA-binding transcription factor activity"/>
    <property type="evidence" value="ECO:0007669"/>
    <property type="project" value="InterPro"/>
</dbReference>
<name>A0A4Z0NVI2_9HYPH</name>
<keyword evidence="2" id="KW-0238">DNA-binding</keyword>
<keyword evidence="1" id="KW-0805">Transcription regulation</keyword>
<keyword evidence="3" id="KW-0804">Transcription</keyword>
<dbReference type="OrthoDB" id="7904253at2"/>
<dbReference type="GO" id="GO:0043565">
    <property type="term" value="F:sequence-specific DNA binding"/>
    <property type="evidence" value="ECO:0007669"/>
    <property type="project" value="InterPro"/>
</dbReference>
<comment type="caution">
    <text evidence="5">The sequence shown here is derived from an EMBL/GenBank/DDBJ whole genome shotgun (WGS) entry which is preliminary data.</text>
</comment>
<dbReference type="SUPFAM" id="SSF46689">
    <property type="entry name" value="Homeodomain-like"/>
    <property type="match status" value="1"/>
</dbReference>
<evidence type="ECO:0000256" key="2">
    <source>
        <dbReference type="ARBA" id="ARBA00023125"/>
    </source>
</evidence>
<organism evidence="5 6">
    <name type="scientific">Methylobacterium nonmethylotrophicum</name>
    <dbReference type="NCBI Taxonomy" id="1141884"/>
    <lineage>
        <taxon>Bacteria</taxon>
        <taxon>Pseudomonadati</taxon>
        <taxon>Pseudomonadota</taxon>
        <taxon>Alphaproteobacteria</taxon>
        <taxon>Hyphomicrobiales</taxon>
        <taxon>Methylobacteriaceae</taxon>
        <taxon>Methylobacterium</taxon>
    </lineage>
</organism>
<dbReference type="InterPro" id="IPR009057">
    <property type="entry name" value="Homeodomain-like_sf"/>
</dbReference>
<dbReference type="InterPro" id="IPR050204">
    <property type="entry name" value="AraC_XylS_family_regulators"/>
</dbReference>
<dbReference type="PROSITE" id="PS01124">
    <property type="entry name" value="HTH_ARAC_FAMILY_2"/>
    <property type="match status" value="1"/>
</dbReference>
<dbReference type="Gene3D" id="1.10.10.60">
    <property type="entry name" value="Homeodomain-like"/>
    <property type="match status" value="1"/>
</dbReference>
<dbReference type="Pfam" id="PF12833">
    <property type="entry name" value="HTH_18"/>
    <property type="match status" value="1"/>
</dbReference>
<dbReference type="PANTHER" id="PTHR46796:SF6">
    <property type="entry name" value="ARAC SUBFAMILY"/>
    <property type="match status" value="1"/>
</dbReference>
<keyword evidence="6" id="KW-1185">Reference proteome</keyword>
<protein>
    <submittedName>
        <fullName evidence="5">AraC family transcriptional regulator</fullName>
    </submittedName>
</protein>
<dbReference type="EMBL" id="SRLB01000005">
    <property type="protein sequence ID" value="TGE00513.1"/>
    <property type="molecule type" value="Genomic_DNA"/>
</dbReference>
<dbReference type="InterPro" id="IPR018060">
    <property type="entry name" value="HTH_AraC"/>
</dbReference>
<dbReference type="SMART" id="SM00342">
    <property type="entry name" value="HTH_ARAC"/>
    <property type="match status" value="1"/>
</dbReference>
<gene>
    <name evidence="5" type="ORF">EU555_07090</name>
</gene>
<dbReference type="PANTHER" id="PTHR46796">
    <property type="entry name" value="HTH-TYPE TRANSCRIPTIONAL ACTIVATOR RHAS-RELATED"/>
    <property type="match status" value="1"/>
</dbReference>
<dbReference type="Proteomes" id="UP000297535">
    <property type="component" value="Unassembled WGS sequence"/>
</dbReference>
<feature type="domain" description="HTH araC/xylS-type" evidence="4">
    <location>
        <begin position="266"/>
        <end position="366"/>
    </location>
</feature>
<proteinExistence type="predicted"/>